<gene>
    <name evidence="1" type="ORF">Sjap_021140</name>
</gene>
<comment type="caution">
    <text evidence="1">The sequence shown here is derived from an EMBL/GenBank/DDBJ whole genome shotgun (WGS) entry which is preliminary data.</text>
</comment>
<organism evidence="1 2">
    <name type="scientific">Stephania japonica</name>
    <dbReference type="NCBI Taxonomy" id="461633"/>
    <lineage>
        <taxon>Eukaryota</taxon>
        <taxon>Viridiplantae</taxon>
        <taxon>Streptophyta</taxon>
        <taxon>Embryophyta</taxon>
        <taxon>Tracheophyta</taxon>
        <taxon>Spermatophyta</taxon>
        <taxon>Magnoliopsida</taxon>
        <taxon>Ranunculales</taxon>
        <taxon>Menispermaceae</taxon>
        <taxon>Menispermoideae</taxon>
        <taxon>Cissampelideae</taxon>
        <taxon>Stephania</taxon>
    </lineage>
</organism>
<sequence>MFTAMAFPCFKRKREQVCSDGRPLLSLSWVIELTSAVFAGKGNNIGPLENGCSQQGSFGD</sequence>
<dbReference type="EMBL" id="JBBNAE010000008">
    <property type="protein sequence ID" value="KAK9103886.1"/>
    <property type="molecule type" value="Genomic_DNA"/>
</dbReference>
<protein>
    <submittedName>
        <fullName evidence="1">Uncharacterized protein</fullName>
    </submittedName>
</protein>
<proteinExistence type="predicted"/>
<dbReference type="AlphaFoldDB" id="A0AAP0F386"/>
<accession>A0AAP0F386</accession>
<evidence type="ECO:0000313" key="1">
    <source>
        <dbReference type="EMBL" id="KAK9103886.1"/>
    </source>
</evidence>
<reference evidence="1 2" key="1">
    <citation type="submission" date="2024-01" db="EMBL/GenBank/DDBJ databases">
        <title>Genome assemblies of Stephania.</title>
        <authorList>
            <person name="Yang L."/>
        </authorList>
    </citation>
    <scope>NUCLEOTIDE SEQUENCE [LARGE SCALE GENOMIC DNA]</scope>
    <source>
        <strain evidence="1">QJT</strain>
        <tissue evidence="1">Leaf</tissue>
    </source>
</reference>
<name>A0AAP0F386_9MAGN</name>
<evidence type="ECO:0000313" key="2">
    <source>
        <dbReference type="Proteomes" id="UP001417504"/>
    </source>
</evidence>
<dbReference type="Proteomes" id="UP001417504">
    <property type="component" value="Unassembled WGS sequence"/>
</dbReference>
<keyword evidence="2" id="KW-1185">Reference proteome</keyword>